<dbReference type="SUPFAM" id="SSF48452">
    <property type="entry name" value="TPR-like"/>
    <property type="match status" value="1"/>
</dbReference>
<dbReference type="Proteomes" id="UP000559182">
    <property type="component" value="Unassembled WGS sequence"/>
</dbReference>
<comment type="caution">
    <text evidence="8">The sequence shown here is derived from an EMBL/GenBank/DDBJ whole genome shotgun (WGS) entry which is preliminary data.</text>
</comment>
<dbReference type="InterPro" id="IPR011990">
    <property type="entry name" value="TPR-like_helical_dom_sf"/>
</dbReference>
<sequence>MIQPIEAVWRDEWGRLLALLVAQTRRLDLAEDALADAFERAARAWPEAGVPDNPPAWLLTAARRRILDRLRAEAVAARKQPLLAVEEGQRHGEGDLLRLVLLAAHPSLSEEAGAALTLRLVLGISTADIARLFLVPEPTMAARLTRARKKVVAAGVPLAIPDDEVLPQRLETVARVAYLAFTAGYAPGSGADVVRADLAGEAIRLVRLVRATGRVAEGNAALTALLALMLLQHARRDARVDAEGALVLLPAQDRSTWHRDEIDEGLALVGALTGGSRYGLVPRPTRPAPEGGVALVPRPTRPAPEDGVALQSALAAEYLLQALIAAEHARAAGAEETDWLAIADYYRQLEALTGSPVVRLNRAVAVAEAGDLDNALGLLDGLEEALPHSHRLPAVRAEFLSRAGRHTEAAAAYDLAIERCAHEPERDQLRFRRAALRLI</sequence>
<dbReference type="Gene3D" id="1.10.1740.10">
    <property type="match status" value="1"/>
</dbReference>
<reference evidence="8 9" key="1">
    <citation type="submission" date="2020-08" db="EMBL/GenBank/DDBJ databases">
        <title>Sequencing the genomes of 1000 actinobacteria strains.</title>
        <authorList>
            <person name="Klenk H.-P."/>
        </authorList>
    </citation>
    <scope>NUCLEOTIDE SEQUENCE [LARGE SCALE GENOMIC DNA]</scope>
    <source>
        <strain evidence="8 9">DSM 105369</strain>
    </source>
</reference>
<name>A0A839NCU9_9MICO</name>
<dbReference type="InterPro" id="IPR046531">
    <property type="entry name" value="DUF6596"/>
</dbReference>
<dbReference type="Gene3D" id="1.10.10.10">
    <property type="entry name" value="Winged helix-like DNA-binding domain superfamily/Winged helix DNA-binding domain"/>
    <property type="match status" value="1"/>
</dbReference>
<dbReference type="GO" id="GO:0003677">
    <property type="term" value="F:DNA binding"/>
    <property type="evidence" value="ECO:0007669"/>
    <property type="project" value="InterPro"/>
</dbReference>
<dbReference type="Pfam" id="PF08281">
    <property type="entry name" value="Sigma70_r4_2"/>
    <property type="match status" value="1"/>
</dbReference>
<evidence type="ECO:0000256" key="1">
    <source>
        <dbReference type="ARBA" id="ARBA00010641"/>
    </source>
</evidence>
<evidence type="ECO:0000259" key="7">
    <source>
        <dbReference type="Pfam" id="PF20239"/>
    </source>
</evidence>
<proteinExistence type="inferred from homology"/>
<keyword evidence="9" id="KW-1185">Reference proteome</keyword>
<organism evidence="8 9">
    <name type="scientific">Flexivirga oryzae</name>
    <dbReference type="NCBI Taxonomy" id="1794944"/>
    <lineage>
        <taxon>Bacteria</taxon>
        <taxon>Bacillati</taxon>
        <taxon>Actinomycetota</taxon>
        <taxon>Actinomycetes</taxon>
        <taxon>Micrococcales</taxon>
        <taxon>Dermacoccaceae</taxon>
        <taxon>Flexivirga</taxon>
    </lineage>
</organism>
<protein>
    <submittedName>
        <fullName evidence="8">RNA polymerase sigma-70 factor (ECF subfamily)</fullName>
    </submittedName>
</protein>
<feature type="domain" description="DUF6596" evidence="7">
    <location>
        <begin position="169"/>
        <end position="269"/>
    </location>
</feature>
<evidence type="ECO:0000313" key="8">
    <source>
        <dbReference type="EMBL" id="MBB2894143.1"/>
    </source>
</evidence>
<dbReference type="GO" id="GO:0016987">
    <property type="term" value="F:sigma factor activity"/>
    <property type="evidence" value="ECO:0007669"/>
    <property type="project" value="UniProtKB-KW"/>
</dbReference>
<feature type="domain" description="RNA polymerase sigma-70 region 2" evidence="5">
    <location>
        <begin position="16"/>
        <end position="73"/>
    </location>
</feature>
<accession>A0A839NCU9</accession>
<dbReference type="RefSeq" id="WP_221185751.1">
    <property type="nucleotide sequence ID" value="NZ_JACHVQ010000004.1"/>
</dbReference>
<dbReference type="AlphaFoldDB" id="A0A839NCU9"/>
<evidence type="ECO:0000256" key="4">
    <source>
        <dbReference type="ARBA" id="ARBA00023163"/>
    </source>
</evidence>
<comment type="similarity">
    <text evidence="1">Belongs to the sigma-70 factor family. ECF subfamily.</text>
</comment>
<keyword evidence="2" id="KW-0805">Transcription regulation</keyword>
<evidence type="ECO:0000313" key="9">
    <source>
        <dbReference type="Proteomes" id="UP000559182"/>
    </source>
</evidence>
<evidence type="ECO:0000256" key="2">
    <source>
        <dbReference type="ARBA" id="ARBA00023015"/>
    </source>
</evidence>
<dbReference type="EMBL" id="JACHVQ010000004">
    <property type="protein sequence ID" value="MBB2894143.1"/>
    <property type="molecule type" value="Genomic_DNA"/>
</dbReference>
<dbReference type="Pfam" id="PF20239">
    <property type="entry name" value="DUF6596"/>
    <property type="match status" value="1"/>
</dbReference>
<dbReference type="InterPro" id="IPR013249">
    <property type="entry name" value="RNA_pol_sigma70_r4_t2"/>
</dbReference>
<dbReference type="InterPro" id="IPR036388">
    <property type="entry name" value="WH-like_DNA-bd_sf"/>
</dbReference>
<evidence type="ECO:0000259" key="5">
    <source>
        <dbReference type="Pfam" id="PF04542"/>
    </source>
</evidence>
<dbReference type="Pfam" id="PF04542">
    <property type="entry name" value="Sigma70_r2"/>
    <property type="match status" value="1"/>
</dbReference>
<dbReference type="PANTHER" id="PTHR47756:SF2">
    <property type="entry name" value="BLL6612 PROTEIN"/>
    <property type="match status" value="1"/>
</dbReference>
<dbReference type="InterPro" id="IPR007627">
    <property type="entry name" value="RNA_pol_sigma70_r2"/>
</dbReference>
<evidence type="ECO:0000256" key="3">
    <source>
        <dbReference type="ARBA" id="ARBA00023082"/>
    </source>
</evidence>
<dbReference type="InterPro" id="IPR013324">
    <property type="entry name" value="RNA_pol_sigma_r3/r4-like"/>
</dbReference>
<dbReference type="SUPFAM" id="SSF88946">
    <property type="entry name" value="Sigma2 domain of RNA polymerase sigma factors"/>
    <property type="match status" value="1"/>
</dbReference>
<dbReference type="PANTHER" id="PTHR47756">
    <property type="entry name" value="BLL6612 PROTEIN-RELATED"/>
    <property type="match status" value="1"/>
</dbReference>
<feature type="domain" description="RNA polymerase sigma factor 70 region 4 type 2" evidence="6">
    <location>
        <begin position="100"/>
        <end position="150"/>
    </location>
</feature>
<evidence type="ECO:0000259" key="6">
    <source>
        <dbReference type="Pfam" id="PF08281"/>
    </source>
</evidence>
<dbReference type="SUPFAM" id="SSF88659">
    <property type="entry name" value="Sigma3 and sigma4 domains of RNA polymerase sigma factors"/>
    <property type="match status" value="1"/>
</dbReference>
<dbReference type="Gene3D" id="1.25.40.10">
    <property type="entry name" value="Tetratricopeptide repeat domain"/>
    <property type="match status" value="1"/>
</dbReference>
<dbReference type="GO" id="GO:0006352">
    <property type="term" value="P:DNA-templated transcription initiation"/>
    <property type="evidence" value="ECO:0007669"/>
    <property type="project" value="InterPro"/>
</dbReference>
<keyword evidence="3" id="KW-0731">Sigma factor</keyword>
<dbReference type="InterPro" id="IPR013325">
    <property type="entry name" value="RNA_pol_sigma_r2"/>
</dbReference>
<gene>
    <name evidence="8" type="ORF">FHU39_004179</name>
</gene>
<keyword evidence="4" id="KW-0804">Transcription</keyword>